<dbReference type="EMBL" id="CP057906">
    <property type="protein sequence ID" value="QMO39569.1"/>
    <property type="molecule type" value="Genomic_DNA"/>
</dbReference>
<reference evidence="3 4" key="2">
    <citation type="submission" date="2020-06" db="EMBL/GenBank/DDBJ databases">
        <title>REHAB project genomes.</title>
        <authorList>
            <person name="Shaw L.P."/>
        </authorList>
    </citation>
    <scope>NUCLEOTIDE SEQUENCE [LARGE SCALE GENOMIC DNA]</scope>
    <source>
        <strain evidence="3 4">RHB10-C12</strain>
    </source>
</reference>
<evidence type="ECO:0000313" key="4">
    <source>
        <dbReference type="Proteomes" id="UP000514754"/>
    </source>
</evidence>
<feature type="transmembrane region" description="Helical" evidence="1">
    <location>
        <begin position="31"/>
        <end position="49"/>
    </location>
</feature>
<keyword evidence="1" id="KW-0472">Membrane</keyword>
<reference evidence="2" key="1">
    <citation type="submission" date="2015-11" db="EMBL/GenBank/DDBJ databases">
        <title>The chromosomal nature of LT-II enterotoxins solved: a lambdoid prophage encodes both LT-II and one of two novel pertussis toxin-like toxin family members in type II enterotoxigenic Escherichia coli (ETEC).</title>
        <authorList>
            <person name="Jobling M.G."/>
        </authorList>
    </citation>
    <scope>NUCLEOTIDE SEQUENCE</scope>
    <source>
        <strain evidence="2">Ceylon 31</strain>
    </source>
</reference>
<evidence type="ECO:0000313" key="3">
    <source>
        <dbReference type="EMBL" id="QMO39569.1"/>
    </source>
</evidence>
<proteinExistence type="predicted"/>
<protein>
    <submittedName>
        <fullName evidence="2 3">Holin</fullName>
    </submittedName>
</protein>
<keyword evidence="1" id="KW-0812">Transmembrane</keyword>
<organism evidence="2">
    <name type="scientific">Escherichia coli</name>
    <dbReference type="NCBI Taxonomy" id="562"/>
    <lineage>
        <taxon>Bacteria</taxon>
        <taxon>Pseudomonadati</taxon>
        <taxon>Pseudomonadota</taxon>
        <taxon>Gammaproteobacteria</taxon>
        <taxon>Enterobacterales</taxon>
        <taxon>Enterobacteriaceae</taxon>
        <taxon>Escherichia</taxon>
    </lineage>
</organism>
<gene>
    <name evidence="3" type="ORF">HVW43_04345</name>
</gene>
<accession>A0A0Q3AQW6</accession>
<dbReference type="Proteomes" id="UP000514754">
    <property type="component" value="Chromosome"/>
</dbReference>
<dbReference type="InterPro" id="IPR008473">
    <property type="entry name" value="Phage_holin_3_7"/>
</dbReference>
<sequence length="92" mass="10568">MLGNLPQLLNGALCTIIVLTLFFYRRKGATYKPLISWLAWLLMLFYAFVPLRHLYGHPVPANWLVVAVNLLFCALVICVRGNVSKLLLLRRR</sequence>
<dbReference type="Pfam" id="PF05449">
    <property type="entry name" value="Phage_holin_3_7"/>
    <property type="match status" value="1"/>
</dbReference>
<dbReference type="RefSeq" id="WP_057697082.1">
    <property type="nucleotide sequence ID" value="NZ_BFKB01000036.1"/>
</dbReference>
<dbReference type="EMBL" id="KU052041">
    <property type="protein sequence ID" value="ALO79798.1"/>
    <property type="molecule type" value="Genomic_DNA"/>
</dbReference>
<keyword evidence="1" id="KW-1133">Transmembrane helix</keyword>
<dbReference type="AlphaFoldDB" id="A0A0Q3AQW6"/>
<evidence type="ECO:0000256" key="1">
    <source>
        <dbReference type="SAM" id="Phobius"/>
    </source>
</evidence>
<name>A0A0Q3AQW6_ECOLX</name>
<feature type="transmembrane region" description="Helical" evidence="1">
    <location>
        <begin position="6"/>
        <end position="24"/>
    </location>
</feature>
<dbReference type="PATRIC" id="fig|562.7958.peg.991"/>
<feature type="transmembrane region" description="Helical" evidence="1">
    <location>
        <begin position="61"/>
        <end position="83"/>
    </location>
</feature>
<evidence type="ECO:0000313" key="2">
    <source>
        <dbReference type="EMBL" id="ALO79798.1"/>
    </source>
</evidence>